<protein>
    <submittedName>
        <fullName evidence="1">Uncharacterized protein</fullName>
    </submittedName>
</protein>
<comment type="caution">
    <text evidence="1">The sequence shown here is derived from an EMBL/GenBank/DDBJ whole genome shotgun (WGS) entry which is preliminary data.</text>
</comment>
<dbReference type="Proteomes" id="UP001152300">
    <property type="component" value="Unassembled WGS sequence"/>
</dbReference>
<dbReference type="AlphaFoldDB" id="A0A9X0DF29"/>
<sequence length="124" mass="14229">MHPSTLTLPAECIENNGLLYYCEKLYIPDHDFLKAKLIRLAYNSTAARYPHRIRTAPAPSNYCSAITTFPVEYTSFIIIVEQLQIVENKKGSYILFLSRNKLGRISQSTSLRTFRKAHSIAQYL</sequence>
<gene>
    <name evidence="1" type="ORF">OCU04_012632</name>
</gene>
<proteinExistence type="predicted"/>
<keyword evidence="2" id="KW-1185">Reference proteome</keyword>
<dbReference type="OrthoDB" id="3561256at2759"/>
<evidence type="ECO:0000313" key="2">
    <source>
        <dbReference type="Proteomes" id="UP001152300"/>
    </source>
</evidence>
<reference evidence="1" key="1">
    <citation type="submission" date="2022-11" db="EMBL/GenBank/DDBJ databases">
        <title>Genome Resource of Sclerotinia nivalis Strain SnTB1, a Plant Pathogen Isolated from American Ginseng.</title>
        <authorList>
            <person name="Fan S."/>
        </authorList>
    </citation>
    <scope>NUCLEOTIDE SEQUENCE</scope>
    <source>
        <strain evidence="1">SnTB1</strain>
    </source>
</reference>
<name>A0A9X0DF29_9HELO</name>
<accession>A0A9X0DF29</accession>
<organism evidence="1 2">
    <name type="scientific">Sclerotinia nivalis</name>
    <dbReference type="NCBI Taxonomy" id="352851"/>
    <lineage>
        <taxon>Eukaryota</taxon>
        <taxon>Fungi</taxon>
        <taxon>Dikarya</taxon>
        <taxon>Ascomycota</taxon>
        <taxon>Pezizomycotina</taxon>
        <taxon>Leotiomycetes</taxon>
        <taxon>Helotiales</taxon>
        <taxon>Sclerotiniaceae</taxon>
        <taxon>Sclerotinia</taxon>
    </lineage>
</organism>
<dbReference type="EMBL" id="JAPEIS010000016">
    <property type="protein sequence ID" value="KAJ8058443.1"/>
    <property type="molecule type" value="Genomic_DNA"/>
</dbReference>
<evidence type="ECO:0000313" key="1">
    <source>
        <dbReference type="EMBL" id="KAJ8058443.1"/>
    </source>
</evidence>